<keyword evidence="3 6" id="KW-1133">Transmembrane helix</keyword>
<dbReference type="PANTHER" id="PTHR33048">
    <property type="entry name" value="PTH11-LIKE INTEGRAL MEMBRANE PROTEIN (AFU_ORTHOLOGUE AFUA_5G11245)"/>
    <property type="match status" value="1"/>
</dbReference>
<dbReference type="Pfam" id="PF20684">
    <property type="entry name" value="Fung_rhodopsin"/>
    <property type="match status" value="2"/>
</dbReference>
<dbReference type="GeneID" id="54546249"/>
<feature type="transmembrane region" description="Helical" evidence="6">
    <location>
        <begin position="70"/>
        <end position="90"/>
    </location>
</feature>
<protein>
    <recommendedName>
        <fullName evidence="7">Rhodopsin domain-containing protein</fullName>
    </recommendedName>
</protein>
<feature type="transmembrane region" description="Helical" evidence="6">
    <location>
        <begin position="152"/>
        <end position="181"/>
    </location>
</feature>
<evidence type="ECO:0000256" key="3">
    <source>
        <dbReference type="ARBA" id="ARBA00022989"/>
    </source>
</evidence>
<organism evidence="8 9">
    <name type="scientific">Westerdykella ornata</name>
    <dbReference type="NCBI Taxonomy" id="318751"/>
    <lineage>
        <taxon>Eukaryota</taxon>
        <taxon>Fungi</taxon>
        <taxon>Dikarya</taxon>
        <taxon>Ascomycota</taxon>
        <taxon>Pezizomycotina</taxon>
        <taxon>Dothideomycetes</taxon>
        <taxon>Pleosporomycetidae</taxon>
        <taxon>Pleosporales</taxon>
        <taxon>Sporormiaceae</taxon>
        <taxon>Westerdykella</taxon>
    </lineage>
</organism>
<dbReference type="GO" id="GO:0016020">
    <property type="term" value="C:membrane"/>
    <property type="evidence" value="ECO:0007669"/>
    <property type="project" value="UniProtKB-SubCell"/>
</dbReference>
<reference evidence="8" key="1">
    <citation type="journal article" date="2020" name="Stud. Mycol.">
        <title>101 Dothideomycetes genomes: a test case for predicting lifestyles and emergence of pathogens.</title>
        <authorList>
            <person name="Haridas S."/>
            <person name="Albert R."/>
            <person name="Binder M."/>
            <person name="Bloem J."/>
            <person name="Labutti K."/>
            <person name="Salamov A."/>
            <person name="Andreopoulos B."/>
            <person name="Baker S."/>
            <person name="Barry K."/>
            <person name="Bills G."/>
            <person name="Bluhm B."/>
            <person name="Cannon C."/>
            <person name="Castanera R."/>
            <person name="Culley D."/>
            <person name="Daum C."/>
            <person name="Ezra D."/>
            <person name="Gonzalez J."/>
            <person name="Henrissat B."/>
            <person name="Kuo A."/>
            <person name="Liang C."/>
            <person name="Lipzen A."/>
            <person name="Lutzoni F."/>
            <person name="Magnuson J."/>
            <person name="Mondo S."/>
            <person name="Nolan M."/>
            <person name="Ohm R."/>
            <person name="Pangilinan J."/>
            <person name="Park H.-J."/>
            <person name="Ramirez L."/>
            <person name="Alfaro M."/>
            <person name="Sun H."/>
            <person name="Tritt A."/>
            <person name="Yoshinaga Y."/>
            <person name="Zwiers L.-H."/>
            <person name="Turgeon B."/>
            <person name="Goodwin S."/>
            <person name="Spatafora J."/>
            <person name="Crous P."/>
            <person name="Grigoriev I."/>
        </authorList>
    </citation>
    <scope>NUCLEOTIDE SEQUENCE</scope>
    <source>
        <strain evidence="8">CBS 379.55</strain>
    </source>
</reference>
<feature type="domain" description="Rhodopsin" evidence="7">
    <location>
        <begin position="54"/>
        <end position="200"/>
    </location>
</feature>
<sequence>MSPFKTSLGEALMKRQAPGVPPPPTPEEIAFTNAPEILAITGTFFALASFVFLLRCYVRLGMLKVFGTDDYVMTIAMLLAAAVFACFKIETDHGLGKHFMVLLGTDPAGYMQLSKVLYVHSILIMVAISTVKISIGFFLLRLSTSKPFHRFLFVIMVFIVVLTISCAMTLIFQCVPVQAAWDMSLRPPPLGTGDAKCYSMAVFRNLGLMNSCMMFPPPSSPSRLWMESDVHPAFNIVTDVLFATIPVPLIWRLQLNLRTKFTLIGILSLGLFACVAAIIKAVQQWDVLNDPDWTVKDSFNIWNYIELTVGIIAASLPSLKPLFVSILDTARAITSGGRTKATGYGHSGYGKGAGSLGYIKQPDASNRSIAMQSLTSKEDSGPQSPYKVRITTQPTGLADKEAWDMVHRKASDESMYPLQAEQQDPRGIVMTKEVRVSR</sequence>
<feature type="transmembrane region" description="Helical" evidence="6">
    <location>
        <begin position="233"/>
        <end position="251"/>
    </location>
</feature>
<evidence type="ECO:0000256" key="6">
    <source>
        <dbReference type="SAM" id="Phobius"/>
    </source>
</evidence>
<dbReference type="AlphaFoldDB" id="A0A6A6JGH4"/>
<evidence type="ECO:0000313" key="9">
    <source>
        <dbReference type="Proteomes" id="UP000800097"/>
    </source>
</evidence>
<proteinExistence type="inferred from homology"/>
<evidence type="ECO:0000256" key="2">
    <source>
        <dbReference type="ARBA" id="ARBA00022692"/>
    </source>
</evidence>
<feature type="transmembrane region" description="Helical" evidence="6">
    <location>
        <begin position="37"/>
        <end position="58"/>
    </location>
</feature>
<evidence type="ECO:0000256" key="1">
    <source>
        <dbReference type="ARBA" id="ARBA00004141"/>
    </source>
</evidence>
<feature type="transmembrane region" description="Helical" evidence="6">
    <location>
        <begin position="301"/>
        <end position="319"/>
    </location>
</feature>
<evidence type="ECO:0000256" key="4">
    <source>
        <dbReference type="ARBA" id="ARBA00023136"/>
    </source>
</evidence>
<evidence type="ECO:0000259" key="7">
    <source>
        <dbReference type="Pfam" id="PF20684"/>
    </source>
</evidence>
<dbReference type="InterPro" id="IPR049326">
    <property type="entry name" value="Rhodopsin_dom_fungi"/>
</dbReference>
<dbReference type="InterPro" id="IPR052337">
    <property type="entry name" value="SAT4-like"/>
</dbReference>
<comment type="subcellular location">
    <subcellularLocation>
        <location evidence="1">Membrane</location>
        <topology evidence="1">Multi-pass membrane protein</topology>
    </subcellularLocation>
</comment>
<keyword evidence="4 6" id="KW-0472">Membrane</keyword>
<evidence type="ECO:0000256" key="5">
    <source>
        <dbReference type="ARBA" id="ARBA00038359"/>
    </source>
</evidence>
<dbReference type="OrthoDB" id="5022096at2759"/>
<keyword evidence="2 6" id="KW-0812">Transmembrane</keyword>
<dbReference type="RefSeq" id="XP_033651858.1">
    <property type="nucleotide sequence ID" value="XM_033793074.1"/>
</dbReference>
<feature type="transmembrane region" description="Helical" evidence="6">
    <location>
        <begin position="117"/>
        <end position="140"/>
    </location>
</feature>
<keyword evidence="9" id="KW-1185">Reference proteome</keyword>
<accession>A0A6A6JGH4</accession>
<feature type="transmembrane region" description="Helical" evidence="6">
    <location>
        <begin position="263"/>
        <end position="281"/>
    </location>
</feature>
<dbReference type="PANTHER" id="PTHR33048:SF167">
    <property type="entry name" value="INTEGRAL MEMBRANE PROTEIN"/>
    <property type="match status" value="1"/>
</dbReference>
<feature type="domain" description="Rhodopsin" evidence="7">
    <location>
        <begin position="232"/>
        <end position="323"/>
    </location>
</feature>
<dbReference type="Proteomes" id="UP000800097">
    <property type="component" value="Unassembled WGS sequence"/>
</dbReference>
<evidence type="ECO:0000313" key="8">
    <source>
        <dbReference type="EMBL" id="KAF2274319.1"/>
    </source>
</evidence>
<name>A0A6A6JGH4_WESOR</name>
<comment type="similarity">
    <text evidence="5">Belongs to the SAT4 family.</text>
</comment>
<dbReference type="EMBL" id="ML986503">
    <property type="protein sequence ID" value="KAF2274319.1"/>
    <property type="molecule type" value="Genomic_DNA"/>
</dbReference>
<gene>
    <name evidence="8" type="ORF">EI97DRAFT_125978</name>
</gene>